<organism evidence="1 2">
    <name type="scientific">Sphingomonas crocodyli</name>
    <dbReference type="NCBI Taxonomy" id="1979270"/>
    <lineage>
        <taxon>Bacteria</taxon>
        <taxon>Pseudomonadati</taxon>
        <taxon>Pseudomonadota</taxon>
        <taxon>Alphaproteobacteria</taxon>
        <taxon>Sphingomonadales</taxon>
        <taxon>Sphingomonadaceae</taxon>
        <taxon>Sphingomonas</taxon>
    </lineage>
</organism>
<keyword evidence="2" id="KW-1185">Reference proteome</keyword>
<comment type="caution">
    <text evidence="1">The sequence shown here is derived from an EMBL/GenBank/DDBJ whole genome shotgun (WGS) entry which is preliminary data.</text>
</comment>
<dbReference type="AlphaFoldDB" id="A0A437LYN7"/>
<dbReference type="EMBL" id="SACN01000003">
    <property type="protein sequence ID" value="RVT90424.1"/>
    <property type="molecule type" value="Genomic_DNA"/>
</dbReference>
<reference evidence="1 2" key="1">
    <citation type="submission" date="2019-01" db="EMBL/GenBank/DDBJ databases">
        <authorList>
            <person name="Chen W.-M."/>
        </authorList>
    </citation>
    <scope>NUCLEOTIDE SEQUENCE [LARGE SCALE GENOMIC DNA]</scope>
    <source>
        <strain evidence="1 2">CCP-7</strain>
    </source>
</reference>
<dbReference type="Proteomes" id="UP000282971">
    <property type="component" value="Unassembled WGS sequence"/>
</dbReference>
<gene>
    <name evidence="1" type="ORF">EOD43_19390</name>
</gene>
<proteinExistence type="predicted"/>
<evidence type="ECO:0000313" key="1">
    <source>
        <dbReference type="EMBL" id="RVT90424.1"/>
    </source>
</evidence>
<evidence type="ECO:0000313" key="2">
    <source>
        <dbReference type="Proteomes" id="UP000282971"/>
    </source>
</evidence>
<protein>
    <submittedName>
        <fullName evidence="1">DUF465 domain-containing protein</fullName>
    </submittedName>
</protein>
<accession>A0A437LYN7</accession>
<dbReference type="RefSeq" id="WP_127745682.1">
    <property type="nucleotide sequence ID" value="NZ_SACN01000003.1"/>
</dbReference>
<dbReference type="OrthoDB" id="7410619at2"/>
<dbReference type="InterPro" id="IPR007420">
    <property type="entry name" value="DUF465"/>
</dbReference>
<sequence>MRNKFLDYLHREHARLEAAIADAHRYPVVDSLAIASLKKQKLLVKDQIESWTSDMRAEQTGGSPWLQQ</sequence>
<dbReference type="Gene3D" id="6.10.280.50">
    <property type="match status" value="1"/>
</dbReference>
<dbReference type="InterPro" id="IPR038444">
    <property type="entry name" value="DUF465_sf"/>
</dbReference>
<dbReference type="Pfam" id="PF04325">
    <property type="entry name" value="DUF465"/>
    <property type="match status" value="1"/>
</dbReference>
<name>A0A437LYN7_9SPHN</name>